<dbReference type="InParanoid" id="G8ZY31"/>
<dbReference type="PANTHER" id="PTHR47554">
    <property type="entry name" value="SORTING NEXIN MVP1"/>
    <property type="match status" value="1"/>
</dbReference>
<evidence type="ECO:0000256" key="9">
    <source>
        <dbReference type="ARBA" id="ARBA00072009"/>
    </source>
</evidence>
<dbReference type="GO" id="GO:0005768">
    <property type="term" value="C:endosome"/>
    <property type="evidence" value="ECO:0007669"/>
    <property type="project" value="EnsemblFungi"/>
</dbReference>
<dbReference type="GO" id="GO:0005829">
    <property type="term" value="C:cytosol"/>
    <property type="evidence" value="ECO:0007669"/>
    <property type="project" value="GOC"/>
</dbReference>
<dbReference type="GO" id="GO:0006623">
    <property type="term" value="P:protein targeting to vacuole"/>
    <property type="evidence" value="ECO:0007669"/>
    <property type="project" value="EnsemblFungi"/>
</dbReference>
<feature type="compositionally biased region" description="Basic and acidic residues" evidence="10">
    <location>
        <begin position="11"/>
        <end position="20"/>
    </location>
</feature>
<dbReference type="FunCoup" id="G8ZY31">
    <property type="interactions" value="181"/>
</dbReference>
<feature type="region of interest" description="Disordered" evidence="10">
    <location>
        <begin position="1"/>
        <end position="36"/>
    </location>
</feature>
<comment type="subcellular location">
    <subcellularLocation>
        <location evidence="2">Cytoplasm</location>
    </subcellularLocation>
    <subcellularLocation>
        <location evidence="1">Membrane</location>
        <topology evidence="1">Peripheral membrane protein</topology>
        <orientation evidence="1">Cytoplasmic side</orientation>
    </subcellularLocation>
</comment>
<dbReference type="InterPro" id="IPR028662">
    <property type="entry name" value="SNX8/Mvp1"/>
</dbReference>
<gene>
    <name evidence="12" type="primary">TDEL0G04310</name>
    <name evidence="12" type="ORF">TDEL_0G04310</name>
</gene>
<dbReference type="eggNOG" id="KOG2273">
    <property type="taxonomic scope" value="Eukaryota"/>
</dbReference>
<dbReference type="InterPro" id="IPR036871">
    <property type="entry name" value="PX_dom_sf"/>
</dbReference>
<dbReference type="GO" id="GO:0005634">
    <property type="term" value="C:nucleus"/>
    <property type="evidence" value="ECO:0007669"/>
    <property type="project" value="EnsemblFungi"/>
</dbReference>
<dbReference type="Gene3D" id="3.30.1520.10">
    <property type="entry name" value="Phox-like domain"/>
    <property type="match status" value="1"/>
</dbReference>
<dbReference type="InterPro" id="IPR001683">
    <property type="entry name" value="PX_dom"/>
</dbReference>
<evidence type="ECO:0000256" key="1">
    <source>
        <dbReference type="ARBA" id="ARBA00004287"/>
    </source>
</evidence>
<evidence type="ECO:0000313" key="13">
    <source>
        <dbReference type="Proteomes" id="UP000005627"/>
    </source>
</evidence>
<evidence type="ECO:0000256" key="5">
    <source>
        <dbReference type="ARBA" id="ARBA00022448"/>
    </source>
</evidence>
<dbReference type="PANTHER" id="PTHR47554:SF1">
    <property type="entry name" value="SORTING NEXIN MVP1"/>
    <property type="match status" value="1"/>
</dbReference>
<reference evidence="12 13" key="1">
    <citation type="journal article" date="2011" name="Proc. Natl. Acad. Sci. U.S.A.">
        <title>Evolutionary erosion of yeast sex chromosomes by mating-type switching accidents.</title>
        <authorList>
            <person name="Gordon J.L."/>
            <person name="Armisen D."/>
            <person name="Proux-Wera E."/>
            <person name="Oheigeartaigh S.S."/>
            <person name="Byrne K.P."/>
            <person name="Wolfe K.H."/>
        </authorList>
    </citation>
    <scope>NUCLEOTIDE SEQUENCE [LARGE SCALE GENOMIC DNA]</scope>
    <source>
        <strain evidence="13">ATCC 10662 / CBS 1146 / NBRC 0425 / NCYC 2629 / NRRL Y-866</strain>
    </source>
</reference>
<keyword evidence="13" id="KW-1185">Reference proteome</keyword>
<evidence type="ECO:0000256" key="8">
    <source>
        <dbReference type="ARBA" id="ARBA00023136"/>
    </source>
</evidence>
<dbReference type="KEGG" id="tdl:TDEL_0G04310"/>
<dbReference type="GO" id="GO:0016020">
    <property type="term" value="C:membrane"/>
    <property type="evidence" value="ECO:0007669"/>
    <property type="project" value="UniProtKB-SubCell"/>
</dbReference>
<dbReference type="CDD" id="cd06866">
    <property type="entry name" value="PX_SNX8_Mvp1p_like"/>
    <property type="match status" value="1"/>
</dbReference>
<dbReference type="OrthoDB" id="10064318at2759"/>
<dbReference type="InterPro" id="IPR045734">
    <property type="entry name" value="Snx8_BAR_dom"/>
</dbReference>
<dbReference type="SUPFAM" id="SSF64268">
    <property type="entry name" value="PX domain"/>
    <property type="match status" value="1"/>
</dbReference>
<evidence type="ECO:0000256" key="6">
    <source>
        <dbReference type="ARBA" id="ARBA00022490"/>
    </source>
</evidence>
<dbReference type="GO" id="GO:0042802">
    <property type="term" value="F:identical protein binding"/>
    <property type="evidence" value="ECO:0007669"/>
    <property type="project" value="EnsemblFungi"/>
</dbReference>
<dbReference type="GeneID" id="11505171"/>
<dbReference type="HOGENOM" id="CLU_009058_2_0_1"/>
<dbReference type="FunFam" id="3.30.1520.10:FF:000042">
    <property type="entry name" value="Sorting nexin mvp1"/>
    <property type="match status" value="1"/>
</dbReference>
<proteinExistence type="inferred from homology"/>
<dbReference type="GO" id="GO:0042147">
    <property type="term" value="P:retrograde transport, endosome to Golgi"/>
    <property type="evidence" value="ECO:0007669"/>
    <property type="project" value="EnsemblFungi"/>
</dbReference>
<comment type="similarity">
    <text evidence="3">Belongs to the sorting nexin family.</text>
</comment>
<accession>G8ZY31</accession>
<dbReference type="STRING" id="1076872.G8ZY31"/>
<keyword evidence="8" id="KW-0472">Membrane</keyword>
<organism evidence="12 13">
    <name type="scientific">Torulaspora delbrueckii</name>
    <name type="common">Yeast</name>
    <name type="synonym">Candida colliculosa</name>
    <dbReference type="NCBI Taxonomy" id="4950"/>
    <lineage>
        <taxon>Eukaryota</taxon>
        <taxon>Fungi</taxon>
        <taxon>Dikarya</taxon>
        <taxon>Ascomycota</taxon>
        <taxon>Saccharomycotina</taxon>
        <taxon>Saccharomycetes</taxon>
        <taxon>Saccharomycetales</taxon>
        <taxon>Saccharomycetaceae</taxon>
        <taxon>Torulaspora</taxon>
    </lineage>
</organism>
<name>G8ZY31_TORDE</name>
<evidence type="ECO:0000256" key="7">
    <source>
        <dbReference type="ARBA" id="ARBA00022927"/>
    </source>
</evidence>
<dbReference type="EMBL" id="HE616748">
    <property type="protein sequence ID" value="CCE93798.1"/>
    <property type="molecule type" value="Genomic_DNA"/>
</dbReference>
<dbReference type="Proteomes" id="UP000005627">
    <property type="component" value="Chromosome 7"/>
</dbReference>
<evidence type="ECO:0000256" key="3">
    <source>
        <dbReference type="ARBA" id="ARBA00010883"/>
    </source>
</evidence>
<dbReference type="Pfam" id="PF19566">
    <property type="entry name" value="Snx8_BAR_dom"/>
    <property type="match status" value="1"/>
</dbReference>
<dbReference type="SMART" id="SM00312">
    <property type="entry name" value="PX"/>
    <property type="match status" value="1"/>
</dbReference>
<dbReference type="PROSITE" id="PS50195">
    <property type="entry name" value="PX"/>
    <property type="match status" value="1"/>
</dbReference>
<dbReference type="CDD" id="cd07597">
    <property type="entry name" value="BAR_SNX8"/>
    <property type="match status" value="1"/>
</dbReference>
<keyword evidence="7" id="KW-0653">Protein transport</keyword>
<dbReference type="GO" id="GO:0032266">
    <property type="term" value="F:phosphatidylinositol-3-phosphate binding"/>
    <property type="evidence" value="ECO:0007669"/>
    <property type="project" value="EnsemblFungi"/>
</dbReference>
<feature type="domain" description="PX" evidence="11">
    <location>
        <begin position="139"/>
        <end position="258"/>
    </location>
</feature>
<keyword evidence="6" id="KW-0963">Cytoplasm</keyword>
<feature type="compositionally biased region" description="Polar residues" evidence="10">
    <location>
        <begin position="91"/>
        <end position="111"/>
    </location>
</feature>
<evidence type="ECO:0000256" key="4">
    <source>
        <dbReference type="ARBA" id="ARBA00014268"/>
    </source>
</evidence>
<dbReference type="RefSeq" id="XP_003683009.1">
    <property type="nucleotide sequence ID" value="XM_003682961.1"/>
</dbReference>
<evidence type="ECO:0000259" key="11">
    <source>
        <dbReference type="PROSITE" id="PS50195"/>
    </source>
</evidence>
<dbReference type="GO" id="GO:0097320">
    <property type="term" value="P:plasma membrane tubulation"/>
    <property type="evidence" value="ECO:0007669"/>
    <property type="project" value="EnsemblFungi"/>
</dbReference>
<evidence type="ECO:0000256" key="10">
    <source>
        <dbReference type="SAM" id="MobiDB-lite"/>
    </source>
</evidence>
<protein>
    <recommendedName>
        <fullName evidence="4">Sorting nexin MVP1</fullName>
    </recommendedName>
    <alternativeName>
        <fullName evidence="9">Sorting nexin mvp1</fullName>
    </alternativeName>
</protein>
<dbReference type="Pfam" id="PF00787">
    <property type="entry name" value="PX"/>
    <property type="match status" value="1"/>
</dbReference>
<evidence type="ECO:0000256" key="2">
    <source>
        <dbReference type="ARBA" id="ARBA00004496"/>
    </source>
</evidence>
<feature type="region of interest" description="Disordered" evidence="10">
    <location>
        <begin position="83"/>
        <end position="111"/>
    </location>
</feature>
<evidence type="ECO:0000313" key="12">
    <source>
        <dbReference type="EMBL" id="CCE93798.1"/>
    </source>
</evidence>
<sequence>MDLFEEADPWNPKKDSDIVPRNEWASNGTPSLSDNINASLETPFRDMTLAGTTRETGLPTVAGNILKSSIWEDSSAANDEDILSERGPFNYGSNLSGNPAQQTTNEDVLSNSEVQEPHELSEDLNDWLKSVRNTYKPLSADIILIEQLPDREGLLFKHTNYVVKHLVPLPDTETSKDRSVIRRYSDFVWLQEVLLKRYPFRLIPELPPKKIGTQNADAVFLERRRRGLTRFINLVMKHPVLSKDDLLLTFLTVPTDLSSWRKQAIYDTTEEFSDKKITSSFTKMWQKEISEQWNEAEATTERSIEQWVKITVFMERYERRVKFMARERLALGSLVQEFSGTIPSLYPVQQGGTILDIKSHLSIIDKHLGSTEELCSERTKEFSTGLVPKFRIFIDVLLSLRGLFERYRLMAGNNIAQLQRRVEINTQKIEGMKDKPDVSGVEYDKIKSVIQRDKKTISEELNRAWLIRECILEEFTVFQETQFLISRAFQEWAKLNSTFAGLSVNQWEKLTDNLSDMPTSNGL</sequence>
<keyword evidence="5" id="KW-0813">Transport</keyword>
<dbReference type="InterPro" id="IPR035704">
    <property type="entry name" value="SNX8/Mvp1_PX"/>
</dbReference>
<feature type="compositionally biased region" description="Polar residues" evidence="10">
    <location>
        <begin position="24"/>
        <end position="36"/>
    </location>
</feature>
<dbReference type="AlphaFoldDB" id="G8ZY31"/>